<evidence type="ECO:0000256" key="1">
    <source>
        <dbReference type="ARBA" id="ARBA00021292"/>
    </source>
</evidence>
<name>A0A849ATM2_9MICO</name>
<accession>A0A849ATM2</accession>
<dbReference type="SUPFAM" id="SSF53448">
    <property type="entry name" value="Nucleotide-diphospho-sugar transferases"/>
    <property type="match status" value="1"/>
</dbReference>
<feature type="domain" description="Glycosyltransferase subfamily 4-like N-terminal" evidence="5">
    <location>
        <begin position="17"/>
        <end position="165"/>
    </location>
</feature>
<dbReference type="InterPro" id="IPR029044">
    <property type="entry name" value="Nucleotide-diphossugar_trans"/>
</dbReference>
<keyword evidence="2" id="KW-0328">Glycosyltransferase</keyword>
<dbReference type="AlphaFoldDB" id="A0A849ATM2"/>
<organism evidence="6 7">
    <name type="scientific">Flexivirga aerilata</name>
    <dbReference type="NCBI Taxonomy" id="1656889"/>
    <lineage>
        <taxon>Bacteria</taxon>
        <taxon>Bacillati</taxon>
        <taxon>Actinomycetota</taxon>
        <taxon>Actinomycetes</taxon>
        <taxon>Micrococcales</taxon>
        <taxon>Dermacoccaceae</taxon>
        <taxon>Flexivirga</taxon>
    </lineage>
</organism>
<evidence type="ECO:0000313" key="7">
    <source>
        <dbReference type="Proteomes" id="UP000557772"/>
    </source>
</evidence>
<reference evidence="6 7" key="1">
    <citation type="submission" date="2020-05" db="EMBL/GenBank/DDBJ databases">
        <title>Flexivirga sp. ID2601S isolated from air conditioner.</title>
        <authorList>
            <person name="Kim D.H."/>
        </authorList>
    </citation>
    <scope>NUCLEOTIDE SEQUENCE [LARGE SCALE GENOMIC DNA]</scope>
    <source>
        <strain evidence="6 7">ID2601S</strain>
    </source>
</reference>
<comment type="caution">
    <text evidence="6">The sequence shown here is derived from an EMBL/GenBank/DDBJ whole genome shotgun (WGS) entry which is preliminary data.</text>
</comment>
<dbReference type="InterPro" id="IPR001296">
    <property type="entry name" value="Glyco_trans_1"/>
</dbReference>
<proteinExistence type="predicted"/>
<dbReference type="Gene3D" id="3.40.50.2000">
    <property type="entry name" value="Glycogen Phosphorylase B"/>
    <property type="match status" value="2"/>
</dbReference>
<dbReference type="Pfam" id="PF00534">
    <property type="entry name" value="Glycos_transf_1"/>
    <property type="match status" value="1"/>
</dbReference>
<dbReference type="PANTHER" id="PTHR45947:SF3">
    <property type="entry name" value="SULFOQUINOVOSYL TRANSFERASE SQD2"/>
    <property type="match status" value="1"/>
</dbReference>
<evidence type="ECO:0000256" key="2">
    <source>
        <dbReference type="ARBA" id="ARBA00022676"/>
    </source>
</evidence>
<protein>
    <recommendedName>
        <fullName evidence="1">D-inositol 3-phosphate glycosyltransferase</fullName>
    </recommendedName>
</protein>
<sequence length="652" mass="70733">MSHSGVVDAWRERERVARALGHEVTSVTAQVWDEAGRDVPLRPRPGEDVVGVRTFGRHPALFVYQPIALWRLLGRRHDVLDLHEEPFALATAQVLALRLLRRRPAPYILYSAQNLDKRYPPPFRWLEQWALRHAAAVQTCNVAAARRCERRGFPGRARVIPLGLDERTFTPGTPTPTATTDPDRIRVGYAGRLESHKGVDVLLDAVAGDPRLHLDIAGSGTTDAQLRAAARASGDRVRFLGTVPHEDLPDFYRSLDVLAVPSRTTPRWVEQFGRVATEAMACGTPVVASDSGALPDVVGDAGLLVPEGDPDALRAALLRVGTDPDLRARLRDRSLERAPRWSWSAVGARFAQLYDAVAQRNPAAGPLAAEPARPLHVIVVAYRAADLLEPCLRGVSGLPVVVVDNSSDAAVREVATAAGATYLDPGANLGFAGGVNRGLATVPDRADVLLLNPDARLDTAGALRLQEQLRADPGLASLGARQVDASGDHARVGWPWPTPAGAWVEALGLGRLRRDRFAIGSVLLLRAEALLAVGGFDDSFFLYAEETDWARRAVQLGWRHGVSADVTATHFGAATSTDPQRREAHFAAGQERFLRKHFGAAGWQVARAAGFSGAVVRACVIPGRRAEFVDRARRLAAGPIRHERRYLERDAA</sequence>
<evidence type="ECO:0000259" key="5">
    <source>
        <dbReference type="Pfam" id="PF13439"/>
    </source>
</evidence>
<dbReference type="Proteomes" id="UP000557772">
    <property type="component" value="Unassembled WGS sequence"/>
</dbReference>
<dbReference type="InterPro" id="IPR028098">
    <property type="entry name" value="Glyco_trans_4-like_N"/>
</dbReference>
<dbReference type="SUPFAM" id="SSF53756">
    <property type="entry name" value="UDP-Glycosyltransferase/glycogen phosphorylase"/>
    <property type="match status" value="1"/>
</dbReference>
<dbReference type="GO" id="GO:0016758">
    <property type="term" value="F:hexosyltransferase activity"/>
    <property type="evidence" value="ECO:0007669"/>
    <property type="project" value="TreeGrafter"/>
</dbReference>
<evidence type="ECO:0000313" key="6">
    <source>
        <dbReference type="EMBL" id="NNG40082.1"/>
    </source>
</evidence>
<dbReference type="PANTHER" id="PTHR45947">
    <property type="entry name" value="SULFOQUINOVOSYL TRANSFERASE SQD2"/>
    <property type="match status" value="1"/>
</dbReference>
<gene>
    <name evidence="6" type="ORF">HJ588_12495</name>
</gene>
<dbReference type="InterPro" id="IPR050194">
    <property type="entry name" value="Glycosyltransferase_grp1"/>
</dbReference>
<evidence type="ECO:0000256" key="3">
    <source>
        <dbReference type="ARBA" id="ARBA00022679"/>
    </source>
</evidence>
<dbReference type="Pfam" id="PF13439">
    <property type="entry name" value="Glyco_transf_4"/>
    <property type="match status" value="1"/>
</dbReference>
<keyword evidence="3 6" id="KW-0808">Transferase</keyword>
<keyword evidence="7" id="KW-1185">Reference proteome</keyword>
<dbReference type="GO" id="GO:1901137">
    <property type="term" value="P:carbohydrate derivative biosynthetic process"/>
    <property type="evidence" value="ECO:0007669"/>
    <property type="project" value="UniProtKB-ARBA"/>
</dbReference>
<dbReference type="EMBL" id="JABENB010000002">
    <property type="protein sequence ID" value="NNG40082.1"/>
    <property type="molecule type" value="Genomic_DNA"/>
</dbReference>
<dbReference type="Gene3D" id="3.90.550.10">
    <property type="entry name" value="Spore Coat Polysaccharide Biosynthesis Protein SpsA, Chain A"/>
    <property type="match status" value="1"/>
</dbReference>
<dbReference type="CDD" id="cd03801">
    <property type="entry name" value="GT4_PimA-like"/>
    <property type="match status" value="1"/>
</dbReference>
<feature type="domain" description="Glycosyl transferase family 1" evidence="4">
    <location>
        <begin position="182"/>
        <end position="333"/>
    </location>
</feature>
<evidence type="ECO:0000259" key="4">
    <source>
        <dbReference type="Pfam" id="PF00534"/>
    </source>
</evidence>